<dbReference type="RefSeq" id="WP_058491772.1">
    <property type="nucleotide sequence ID" value="NZ_LOCK01000061.1"/>
</dbReference>
<accession>A0A0W1JDW7</accession>
<dbReference type="NCBIfam" id="TIGR00231">
    <property type="entry name" value="small_GTP"/>
    <property type="match status" value="1"/>
</dbReference>
<feature type="transmembrane region" description="Helical" evidence="17">
    <location>
        <begin position="277"/>
        <end position="295"/>
    </location>
</feature>
<dbReference type="Pfam" id="PF17910">
    <property type="entry name" value="FeoB_Cyto"/>
    <property type="match status" value="1"/>
</dbReference>
<dbReference type="InterPro" id="IPR005225">
    <property type="entry name" value="Small_GTP-bd"/>
</dbReference>
<comment type="similarity">
    <text evidence="17">Belongs to the TRAFAC class TrmE-Era-EngA-EngB-Septin-like GTPase superfamily. FeoB GTPase (TC 9.A.8) family.</text>
</comment>
<feature type="transmembrane region" description="Helical" evidence="17">
    <location>
        <begin position="390"/>
        <end position="408"/>
    </location>
</feature>
<evidence type="ECO:0000256" key="12">
    <source>
        <dbReference type="ARBA" id="ARBA00023134"/>
    </source>
</evidence>
<feature type="binding site" evidence="16">
    <location>
        <position position="21"/>
    </location>
    <ligand>
        <name>Mg(2+)</name>
        <dbReference type="ChEBI" id="CHEBI:18420"/>
        <label>2</label>
    </ligand>
</feature>
<feature type="transmembrane region" description="Helical" evidence="17">
    <location>
        <begin position="678"/>
        <end position="699"/>
    </location>
</feature>
<dbReference type="NCBIfam" id="TIGR00437">
    <property type="entry name" value="feoB"/>
    <property type="match status" value="1"/>
</dbReference>
<keyword evidence="8 15" id="KW-0547">Nucleotide-binding</keyword>
<evidence type="ECO:0000256" key="16">
    <source>
        <dbReference type="PIRSR" id="PIRSR603373-2"/>
    </source>
</evidence>
<feature type="binding site" evidence="15">
    <location>
        <begin position="9"/>
        <end position="16"/>
    </location>
    <ligand>
        <name>GTP</name>
        <dbReference type="ChEBI" id="CHEBI:37565"/>
        <label>1</label>
    </ligand>
</feature>
<evidence type="ECO:0000313" key="20">
    <source>
        <dbReference type="Proteomes" id="UP000054623"/>
    </source>
</evidence>
<proteinExistence type="inferred from homology"/>
<comment type="subcellular location">
    <subcellularLocation>
        <location evidence="2">Cell inner membrane</location>
        <topology evidence="2">Multi-pass membrane protein</topology>
    </subcellularLocation>
    <subcellularLocation>
        <location evidence="17">Cell membrane</location>
        <topology evidence="17">Multi-pass membrane protein</topology>
    </subcellularLocation>
</comment>
<dbReference type="CDD" id="cd01879">
    <property type="entry name" value="FeoB"/>
    <property type="match status" value="1"/>
</dbReference>
<feature type="transmembrane region" description="Helical" evidence="17">
    <location>
        <begin position="544"/>
        <end position="563"/>
    </location>
</feature>
<dbReference type="InterPro" id="IPR050860">
    <property type="entry name" value="FeoB_GTPase"/>
</dbReference>
<dbReference type="PRINTS" id="PR00326">
    <property type="entry name" value="GTP1OBG"/>
</dbReference>
<dbReference type="Proteomes" id="UP000054623">
    <property type="component" value="Unassembled WGS sequence"/>
</dbReference>
<dbReference type="PROSITE" id="PS51711">
    <property type="entry name" value="G_FEOB"/>
    <property type="match status" value="1"/>
</dbReference>
<feature type="binding site" evidence="15">
    <location>
        <begin position="34"/>
        <end position="38"/>
    </location>
    <ligand>
        <name>GTP</name>
        <dbReference type="ChEBI" id="CHEBI:37565"/>
        <label>1</label>
    </ligand>
</feature>
<name>A0A0W1JDW7_DESHA</name>
<keyword evidence="6" id="KW-0997">Cell inner membrane</keyword>
<keyword evidence="3 17" id="KW-0813">Transport</keyword>
<keyword evidence="16" id="KW-0479">Metal-binding</keyword>
<keyword evidence="10 17" id="KW-0408">Iron</keyword>
<dbReference type="GO" id="GO:0015093">
    <property type="term" value="F:ferrous iron transmembrane transporter activity"/>
    <property type="evidence" value="ECO:0007669"/>
    <property type="project" value="UniProtKB-UniRule"/>
</dbReference>
<keyword evidence="12 15" id="KW-0342">GTP-binding</keyword>
<feature type="transmembrane region" description="Helical" evidence="17">
    <location>
        <begin position="612"/>
        <end position="637"/>
    </location>
</feature>
<dbReference type="FunFam" id="3.40.50.300:FF:000426">
    <property type="entry name" value="Ferrous iron transport protein B"/>
    <property type="match status" value="1"/>
</dbReference>
<sequence>MPLKIALAGNPNSGKTTLFNALTGSNQTVGNWPGVTVEKKEGKLKGHKDVTIVDLPGIYSLSPYTLEEVVSRNYLIGEKPDAIINIIDGSNLERNLYLTTQLTEIGIPVIIAINMMDIVNKNGDKINIEKLSKSLGCEIMEISALKRMGISELADKAVKTAQNAQSRPAKLAFQPEIEEALKAISSKLPGGIAEEQKRWYAIKFFERDEKILEQMTAVNVEEVIVAVEDALDDDSESIITNARYNFITSIIKGSYVKKSSSKITTSDKIDKVVTNRWLALPIFAVIMTLVYYIAITTVGDILTGFTNDTLFGEWISEPLAGWFEEIGAAGWLAGLIVDGIVGGVGAVLGFVPQMLVLFFLLAILEECGYMARIAFIMDRIFRRFGLSGKSFIPMLVGTGCGVPGVMATRTIESDRDRRMTVMTTTFMPCGAKMPIVALIAGAVFGGVWWVAPSAYFIGVAAIVISGIILKKTSRFAGDPSPFVMELPAYHMPTAGSVLRSTWERGYSFIKKAGTIILLASIFIWFLSSFGMVEGSFQMVEDMDASVLAAIGGVVAPIFAPLGFGTWQSTVATIMGLVAKEEVVGVFGVLYGVSGDALGLVEEGAFGSLGAIAAHFTALSAYSFLVFNLLCAPCFAAIGAIKGEMNDMKWTWFAIGYQMVFAYAIAFLVFQFGSLFSGAGFTVGTAVAALVFAGLLYLLFRPGRPTPRVSEIPVKG</sequence>
<dbReference type="Pfam" id="PF07670">
    <property type="entry name" value="Gate"/>
    <property type="match status" value="2"/>
</dbReference>
<comment type="caution">
    <text evidence="19">The sequence shown here is derived from an EMBL/GenBank/DDBJ whole genome shotgun (WGS) entry which is preliminary data.</text>
</comment>
<feature type="transmembrane region" description="Helical" evidence="17">
    <location>
        <begin position="328"/>
        <end position="348"/>
    </location>
</feature>
<evidence type="ECO:0000256" key="2">
    <source>
        <dbReference type="ARBA" id="ARBA00004429"/>
    </source>
</evidence>
<dbReference type="GO" id="GO:0046872">
    <property type="term" value="F:metal ion binding"/>
    <property type="evidence" value="ECO:0007669"/>
    <property type="project" value="UniProtKB-KW"/>
</dbReference>
<evidence type="ECO:0000256" key="14">
    <source>
        <dbReference type="NCBIfam" id="TIGR00437"/>
    </source>
</evidence>
<feature type="binding site" evidence="16">
    <location>
        <position position="20"/>
    </location>
    <ligand>
        <name>Mg(2+)</name>
        <dbReference type="ChEBI" id="CHEBI:18420"/>
        <label>2</label>
    </ligand>
</feature>
<evidence type="ECO:0000256" key="6">
    <source>
        <dbReference type="ARBA" id="ARBA00022519"/>
    </source>
</evidence>
<dbReference type="PANTHER" id="PTHR43185">
    <property type="entry name" value="FERROUS IRON TRANSPORT PROTEIN B"/>
    <property type="match status" value="1"/>
</dbReference>
<feature type="transmembrane region" description="Helical" evidence="17">
    <location>
        <begin position="449"/>
        <end position="469"/>
    </location>
</feature>
<feature type="transmembrane region" description="Helical" evidence="17">
    <location>
        <begin position="420"/>
        <end position="443"/>
    </location>
</feature>
<dbReference type="SUPFAM" id="SSF52540">
    <property type="entry name" value="P-loop containing nucleoside triphosphate hydrolases"/>
    <property type="match status" value="1"/>
</dbReference>
<keyword evidence="9 17" id="KW-1133">Transmembrane helix</keyword>
<dbReference type="Pfam" id="PF07664">
    <property type="entry name" value="FeoB_C"/>
    <property type="match status" value="1"/>
</dbReference>
<keyword evidence="5 17" id="KW-0410">Iron transport</keyword>
<dbReference type="Gene3D" id="3.40.50.300">
    <property type="entry name" value="P-loop containing nucleotide triphosphate hydrolases"/>
    <property type="match status" value="1"/>
</dbReference>
<evidence type="ECO:0000256" key="9">
    <source>
        <dbReference type="ARBA" id="ARBA00022989"/>
    </source>
</evidence>
<keyword evidence="4" id="KW-1003">Cell membrane</keyword>
<evidence type="ECO:0000256" key="1">
    <source>
        <dbReference type="ARBA" id="ARBA00003926"/>
    </source>
</evidence>
<dbReference type="AlphaFoldDB" id="A0A0W1JDW7"/>
<evidence type="ECO:0000256" key="15">
    <source>
        <dbReference type="PIRSR" id="PIRSR603373-1"/>
    </source>
</evidence>
<dbReference type="Gene3D" id="1.10.287.1770">
    <property type="match status" value="1"/>
</dbReference>
<keyword evidence="11" id="KW-0406">Ion transport</keyword>
<feature type="binding site" evidence="15">
    <location>
        <begin position="114"/>
        <end position="117"/>
    </location>
    <ligand>
        <name>GTP</name>
        <dbReference type="ChEBI" id="CHEBI:37565"/>
        <label>1</label>
    </ligand>
</feature>
<dbReference type="InterPro" id="IPR006073">
    <property type="entry name" value="GTP-bd"/>
</dbReference>
<feature type="binding site" evidence="15">
    <location>
        <begin position="54"/>
        <end position="57"/>
    </location>
    <ligand>
        <name>GTP</name>
        <dbReference type="ChEBI" id="CHEBI:37565"/>
        <label>1</label>
    </ligand>
</feature>
<evidence type="ECO:0000259" key="18">
    <source>
        <dbReference type="PROSITE" id="PS51711"/>
    </source>
</evidence>
<dbReference type="InterPro" id="IPR041069">
    <property type="entry name" value="FeoB_Cyto"/>
</dbReference>
<comment type="function">
    <text evidence="1 17">Probable transporter of a GTP-driven Fe(2+) uptake system.</text>
</comment>
<evidence type="ECO:0000256" key="10">
    <source>
        <dbReference type="ARBA" id="ARBA00023004"/>
    </source>
</evidence>
<reference evidence="19 20" key="1">
    <citation type="submission" date="2015-12" db="EMBL/GenBank/DDBJ databases">
        <title>Draft Genome Sequence of Desulfitobacterium hafniense Strain DH, a Sulfate-reducing Bacterium Isolated from Paddy Soils.</title>
        <authorList>
            <person name="Bao P."/>
            <person name="Zhang X."/>
            <person name="Li G."/>
        </authorList>
    </citation>
    <scope>NUCLEOTIDE SEQUENCE [LARGE SCALE GENOMIC DNA]</scope>
    <source>
        <strain evidence="19 20">DH</strain>
    </source>
</reference>
<dbReference type="Pfam" id="PF02421">
    <property type="entry name" value="FeoB_N"/>
    <property type="match status" value="1"/>
</dbReference>
<keyword evidence="13 17" id="KW-0472">Membrane</keyword>
<dbReference type="PANTHER" id="PTHR43185:SF1">
    <property type="entry name" value="FE(2+) TRANSPORTER FEOB"/>
    <property type="match status" value="1"/>
</dbReference>
<gene>
    <name evidence="19" type="ORF">AT727_10910</name>
</gene>
<dbReference type="InterPro" id="IPR011642">
    <property type="entry name" value="Gate_dom"/>
</dbReference>
<keyword evidence="7 17" id="KW-0812">Transmembrane</keyword>
<protein>
    <recommendedName>
        <fullName evidence="14 17">Ferrous iron transport protein B</fullName>
    </recommendedName>
</protein>
<dbReference type="GO" id="GO:0005525">
    <property type="term" value="F:GTP binding"/>
    <property type="evidence" value="ECO:0007669"/>
    <property type="project" value="UniProtKB-KW"/>
</dbReference>
<evidence type="ECO:0000256" key="11">
    <source>
        <dbReference type="ARBA" id="ARBA00023065"/>
    </source>
</evidence>
<organism evidence="19 20">
    <name type="scientific">Desulfitobacterium hafniense</name>
    <name type="common">Desulfitobacterium frappieri</name>
    <dbReference type="NCBI Taxonomy" id="49338"/>
    <lineage>
        <taxon>Bacteria</taxon>
        <taxon>Bacillati</taxon>
        <taxon>Bacillota</taxon>
        <taxon>Clostridia</taxon>
        <taxon>Eubacteriales</taxon>
        <taxon>Desulfitobacteriaceae</taxon>
        <taxon>Desulfitobacterium</taxon>
    </lineage>
</organism>
<evidence type="ECO:0000313" key="19">
    <source>
        <dbReference type="EMBL" id="KTE89849.1"/>
    </source>
</evidence>
<dbReference type="GO" id="GO:0005886">
    <property type="term" value="C:plasma membrane"/>
    <property type="evidence" value="ECO:0007669"/>
    <property type="project" value="UniProtKB-SubCell"/>
</dbReference>
<feature type="binding site" evidence="16">
    <location>
        <position position="24"/>
    </location>
    <ligand>
        <name>Mg(2+)</name>
        <dbReference type="ChEBI" id="CHEBI:18420"/>
        <label>2</label>
    </ligand>
</feature>
<dbReference type="InterPro" id="IPR003373">
    <property type="entry name" value="Fe2_transport_prot-B"/>
</dbReference>
<feature type="transmembrane region" description="Helical" evidence="17">
    <location>
        <begin position="355"/>
        <end position="375"/>
    </location>
</feature>
<feature type="binding site" evidence="16">
    <location>
        <position position="23"/>
    </location>
    <ligand>
        <name>Mg(2+)</name>
        <dbReference type="ChEBI" id="CHEBI:18420"/>
        <label>2</label>
    </ligand>
</feature>
<evidence type="ECO:0000256" key="5">
    <source>
        <dbReference type="ARBA" id="ARBA00022496"/>
    </source>
</evidence>
<evidence type="ECO:0000256" key="3">
    <source>
        <dbReference type="ARBA" id="ARBA00022448"/>
    </source>
</evidence>
<feature type="domain" description="FeoB-type G" evidence="18">
    <location>
        <begin position="2"/>
        <end position="163"/>
    </location>
</feature>
<feature type="transmembrane region" description="Helical" evidence="17">
    <location>
        <begin position="512"/>
        <end position="532"/>
    </location>
</feature>
<evidence type="ECO:0000256" key="17">
    <source>
        <dbReference type="RuleBase" id="RU362098"/>
    </source>
</evidence>
<dbReference type="InterPro" id="IPR027417">
    <property type="entry name" value="P-loop_NTPase"/>
</dbReference>
<feature type="transmembrane region" description="Helical" evidence="17">
    <location>
        <begin position="649"/>
        <end position="672"/>
    </location>
</feature>
<keyword evidence="16" id="KW-0460">Magnesium</keyword>
<evidence type="ECO:0000256" key="7">
    <source>
        <dbReference type="ARBA" id="ARBA00022692"/>
    </source>
</evidence>
<dbReference type="OrthoDB" id="9809127at2"/>
<dbReference type="EMBL" id="LOCK01000061">
    <property type="protein sequence ID" value="KTE89849.1"/>
    <property type="molecule type" value="Genomic_DNA"/>
</dbReference>
<evidence type="ECO:0000256" key="13">
    <source>
        <dbReference type="ARBA" id="ARBA00023136"/>
    </source>
</evidence>
<evidence type="ECO:0000256" key="4">
    <source>
        <dbReference type="ARBA" id="ARBA00022475"/>
    </source>
</evidence>
<dbReference type="InterPro" id="IPR011640">
    <property type="entry name" value="Fe2_transport_prot_B_C"/>
</dbReference>
<evidence type="ECO:0000256" key="8">
    <source>
        <dbReference type="ARBA" id="ARBA00022741"/>
    </source>
</evidence>
<dbReference type="InterPro" id="IPR030389">
    <property type="entry name" value="G_FEOB_dom"/>
</dbReference>